<dbReference type="InterPro" id="IPR029069">
    <property type="entry name" value="HotDog_dom_sf"/>
</dbReference>
<evidence type="ECO:0000313" key="2">
    <source>
        <dbReference type="EMBL" id="MDR7086322.1"/>
    </source>
</evidence>
<name>A0ABU1UMB7_9ACTN</name>
<gene>
    <name evidence="2" type="ORF">J2X11_001161</name>
</gene>
<protein>
    <submittedName>
        <fullName evidence="2">Acyl-coenzyme A thioesterase PaaI-like protein</fullName>
    </submittedName>
</protein>
<dbReference type="Proteomes" id="UP001257739">
    <property type="component" value="Unassembled WGS sequence"/>
</dbReference>
<dbReference type="EMBL" id="JAVDWH010000001">
    <property type="protein sequence ID" value="MDR7086322.1"/>
    <property type="molecule type" value="Genomic_DNA"/>
</dbReference>
<feature type="domain" description="Thioesterase" evidence="1">
    <location>
        <begin position="120"/>
        <end position="185"/>
    </location>
</feature>
<reference evidence="2 3" key="1">
    <citation type="submission" date="2023-07" db="EMBL/GenBank/DDBJ databases">
        <title>Sorghum-associated microbial communities from plants grown in Nebraska, USA.</title>
        <authorList>
            <person name="Schachtman D."/>
        </authorList>
    </citation>
    <scope>NUCLEOTIDE SEQUENCE [LARGE SCALE GENOMIC DNA]</scope>
    <source>
        <strain evidence="2 3">BE248</strain>
    </source>
</reference>
<dbReference type="InterPro" id="IPR052061">
    <property type="entry name" value="PTE-AB_protein"/>
</dbReference>
<proteinExistence type="predicted"/>
<dbReference type="PANTHER" id="PTHR47260:SF1">
    <property type="entry name" value="UPF0644 PROTEIN PB2B4.06"/>
    <property type="match status" value="1"/>
</dbReference>
<accession>A0ABU1UMB7</accession>
<evidence type="ECO:0000259" key="1">
    <source>
        <dbReference type="Pfam" id="PF03061"/>
    </source>
</evidence>
<comment type="caution">
    <text evidence="2">The sequence shown here is derived from an EMBL/GenBank/DDBJ whole genome shotgun (WGS) entry which is preliminary data.</text>
</comment>
<sequence>MSFSESPLSTAEVEAAERLYGDLAQDIRDVRDLTIRTRVDADRVAAARALVQQASQILAEDAPPEPAGIHYNSDGKSWNWGNAVVGVRNAIAPPVVLSWDDNDVVSSELDLGVAYEGPPGCVHGGVSSLLLDHLMGETASDRHTRLIVTGTLTLRYVLPLPLGRVRMKGWISKENGRKITVTAHIGPADSDVPAVEASGLFIVPRWAQSVSDSANVGSLD</sequence>
<dbReference type="Pfam" id="PF03061">
    <property type="entry name" value="4HBT"/>
    <property type="match status" value="1"/>
</dbReference>
<dbReference type="PANTHER" id="PTHR47260">
    <property type="entry name" value="UPF0644 PROTEIN PB2B4.06"/>
    <property type="match status" value="1"/>
</dbReference>
<dbReference type="InterPro" id="IPR006683">
    <property type="entry name" value="Thioestr_dom"/>
</dbReference>
<dbReference type="CDD" id="cd03443">
    <property type="entry name" value="PaaI_thioesterase"/>
    <property type="match status" value="1"/>
</dbReference>
<organism evidence="2 3">
    <name type="scientific">Aeromicrobium panaciterrae</name>
    <dbReference type="NCBI Taxonomy" id="363861"/>
    <lineage>
        <taxon>Bacteria</taxon>
        <taxon>Bacillati</taxon>
        <taxon>Actinomycetota</taxon>
        <taxon>Actinomycetes</taxon>
        <taxon>Propionibacteriales</taxon>
        <taxon>Nocardioidaceae</taxon>
        <taxon>Aeromicrobium</taxon>
    </lineage>
</organism>
<keyword evidence="3" id="KW-1185">Reference proteome</keyword>
<evidence type="ECO:0000313" key="3">
    <source>
        <dbReference type="Proteomes" id="UP001257739"/>
    </source>
</evidence>
<dbReference type="SUPFAM" id="SSF54637">
    <property type="entry name" value="Thioesterase/thiol ester dehydrase-isomerase"/>
    <property type="match status" value="1"/>
</dbReference>
<dbReference type="Gene3D" id="3.10.129.10">
    <property type="entry name" value="Hotdog Thioesterase"/>
    <property type="match status" value="1"/>
</dbReference>
<dbReference type="RefSeq" id="WP_309967927.1">
    <property type="nucleotide sequence ID" value="NZ_JAVDWH010000001.1"/>
</dbReference>